<dbReference type="Pfam" id="PF01425">
    <property type="entry name" value="Amidase"/>
    <property type="match status" value="1"/>
</dbReference>
<keyword evidence="3" id="KW-1185">Reference proteome</keyword>
<reference evidence="2" key="1">
    <citation type="submission" date="2022-04" db="EMBL/GenBank/DDBJ databases">
        <title>Whole genome sequence of Sphaerotilus sp. FB-5.</title>
        <authorList>
            <person name="Takeda M."/>
            <person name="Narihara S."/>
            <person name="Akimoto M."/>
            <person name="Akimoto R."/>
            <person name="Nishiyashiki S."/>
            <person name="Murakami T."/>
        </authorList>
    </citation>
    <scope>NUCLEOTIDE SEQUENCE</scope>
    <source>
        <strain evidence="2">FB-5</strain>
    </source>
</reference>
<organism evidence="2 3">
    <name type="scientific">Sphaerotilus microaerophilus</name>
    <dbReference type="NCBI Taxonomy" id="2914710"/>
    <lineage>
        <taxon>Bacteria</taxon>
        <taxon>Pseudomonadati</taxon>
        <taxon>Pseudomonadota</taxon>
        <taxon>Betaproteobacteria</taxon>
        <taxon>Burkholderiales</taxon>
        <taxon>Sphaerotilaceae</taxon>
        <taxon>Sphaerotilus</taxon>
    </lineage>
</organism>
<dbReference type="EMBL" id="AP025730">
    <property type="protein sequence ID" value="BDI03491.1"/>
    <property type="molecule type" value="Genomic_DNA"/>
</dbReference>
<dbReference type="InterPro" id="IPR023631">
    <property type="entry name" value="Amidase_dom"/>
</dbReference>
<dbReference type="InterPro" id="IPR000120">
    <property type="entry name" value="Amidase"/>
</dbReference>
<dbReference type="Gene3D" id="3.90.1300.10">
    <property type="entry name" value="Amidase signature (AS) domain"/>
    <property type="match status" value="1"/>
</dbReference>
<dbReference type="SUPFAM" id="SSF75304">
    <property type="entry name" value="Amidase signature (AS) enzymes"/>
    <property type="match status" value="1"/>
</dbReference>
<evidence type="ECO:0000313" key="2">
    <source>
        <dbReference type="EMBL" id="BDI03491.1"/>
    </source>
</evidence>
<accession>A0ABM7YGV5</accession>
<dbReference type="PANTHER" id="PTHR11895">
    <property type="entry name" value="TRANSAMIDASE"/>
    <property type="match status" value="1"/>
</dbReference>
<dbReference type="Proteomes" id="UP001057498">
    <property type="component" value="Chromosome"/>
</dbReference>
<proteinExistence type="predicted"/>
<dbReference type="PANTHER" id="PTHR11895:SF176">
    <property type="entry name" value="AMIDASE AMID-RELATED"/>
    <property type="match status" value="1"/>
</dbReference>
<evidence type="ECO:0000313" key="3">
    <source>
        <dbReference type="Proteomes" id="UP001057498"/>
    </source>
</evidence>
<feature type="domain" description="Amidase" evidence="1">
    <location>
        <begin position="26"/>
        <end position="446"/>
    </location>
</feature>
<name>A0ABM7YGV5_9BURK</name>
<protein>
    <submittedName>
        <fullName evidence="2">Amidase</fullName>
    </submittedName>
</protein>
<dbReference type="InterPro" id="IPR020556">
    <property type="entry name" value="Amidase_CS"/>
</dbReference>
<gene>
    <name evidence="2" type="ORF">CATMQ487_04610</name>
</gene>
<dbReference type="InterPro" id="IPR036928">
    <property type="entry name" value="AS_sf"/>
</dbReference>
<sequence>MPAVPFSTLADLRRRLDQGELTHEALVQAALERAASPAAAQVFTRLYADAALAAARHADAAQAAGVRLGLLAGLPVTIKDLYDVAGETTLAGSVIRLGATPAEADAPAVQRLRAAGAAILGKTAMTEFAFSGVGINPHHGTPANPAWPGAGLPGVAPRIPGGSSSGAAVSVALGIAVVALGSDTGGSIRIPAALCGLVGFKSTQARTPRTGTFELARSLDTVCAMTRSVADGIAVDAGIADAPLAVEPRPLDGVRLALPGTLMLDALEPAVAVAFERALTALSAAGARIIELPLTELGEIGTLNAPGGFSAVEAFAVHSAYFAAERHRFDPRVAQRIALGEPVTAAQYIALQDRRHDWIGRTGRALAGFDAIVSPTVPILAPEIAALEASDEASDQAFFRANGLLLRNTFVANYLDGCAFSLPCQAPGEAPVGLMLTAPGGHDARLAGVALAVEAALKAVLEPARAA</sequence>
<evidence type="ECO:0000259" key="1">
    <source>
        <dbReference type="Pfam" id="PF01425"/>
    </source>
</evidence>
<dbReference type="RefSeq" id="WP_251971777.1">
    <property type="nucleotide sequence ID" value="NZ_AP025730.1"/>
</dbReference>
<dbReference type="PROSITE" id="PS00571">
    <property type="entry name" value="AMIDASES"/>
    <property type="match status" value="1"/>
</dbReference>
<dbReference type="NCBIfam" id="NF005460">
    <property type="entry name" value="PRK07056.1"/>
    <property type="match status" value="1"/>
</dbReference>